<proteinExistence type="inferred from homology"/>
<organism evidence="7 8">
    <name type="scientific">Lophiostoma macrostomum CBS 122681</name>
    <dbReference type="NCBI Taxonomy" id="1314788"/>
    <lineage>
        <taxon>Eukaryota</taxon>
        <taxon>Fungi</taxon>
        <taxon>Dikarya</taxon>
        <taxon>Ascomycota</taxon>
        <taxon>Pezizomycotina</taxon>
        <taxon>Dothideomycetes</taxon>
        <taxon>Pleosporomycetidae</taxon>
        <taxon>Pleosporales</taxon>
        <taxon>Lophiostomataceae</taxon>
        <taxon>Lophiostoma</taxon>
    </lineage>
</organism>
<dbReference type="SUPFAM" id="SSF55729">
    <property type="entry name" value="Acyl-CoA N-acyltransferases (Nat)"/>
    <property type="match status" value="1"/>
</dbReference>
<dbReference type="GO" id="GO:0005634">
    <property type="term" value="C:nucleus"/>
    <property type="evidence" value="ECO:0007669"/>
    <property type="project" value="TreeGrafter"/>
</dbReference>
<name>A0A6A6SV86_9PLEO</name>
<comment type="function">
    <text evidence="1">Ornithine decarboxylase (ODC) antizyme protein that negatively regulates ODC activity and intracellular polyamine biosynthesis in response to increased intracellular polyamine levels. Binds to ODC monomers, inhibiting the assembly of the functional ODC homodimer, and targets the monomers for ubiquitin-independent proteolytic destruction by the 26S proteasome.</text>
</comment>
<dbReference type="OrthoDB" id="5959761at2759"/>
<feature type="compositionally biased region" description="Polar residues" evidence="6">
    <location>
        <begin position="70"/>
        <end position="84"/>
    </location>
</feature>
<comment type="subunit">
    <text evidence="3">Interacts with ODC and thereby sterically blocks ODC homodimerization.</text>
</comment>
<dbReference type="Proteomes" id="UP000799324">
    <property type="component" value="Unassembled WGS sequence"/>
</dbReference>
<reference evidence="7" key="1">
    <citation type="journal article" date="2020" name="Stud. Mycol.">
        <title>101 Dothideomycetes genomes: a test case for predicting lifestyles and emergence of pathogens.</title>
        <authorList>
            <person name="Haridas S."/>
            <person name="Albert R."/>
            <person name="Binder M."/>
            <person name="Bloem J."/>
            <person name="Labutti K."/>
            <person name="Salamov A."/>
            <person name="Andreopoulos B."/>
            <person name="Baker S."/>
            <person name="Barry K."/>
            <person name="Bills G."/>
            <person name="Bluhm B."/>
            <person name="Cannon C."/>
            <person name="Castanera R."/>
            <person name="Culley D."/>
            <person name="Daum C."/>
            <person name="Ezra D."/>
            <person name="Gonzalez J."/>
            <person name="Henrissat B."/>
            <person name="Kuo A."/>
            <person name="Liang C."/>
            <person name="Lipzen A."/>
            <person name="Lutzoni F."/>
            <person name="Magnuson J."/>
            <person name="Mondo S."/>
            <person name="Nolan M."/>
            <person name="Ohm R."/>
            <person name="Pangilinan J."/>
            <person name="Park H.-J."/>
            <person name="Ramirez L."/>
            <person name="Alfaro M."/>
            <person name="Sun H."/>
            <person name="Tritt A."/>
            <person name="Yoshinaga Y."/>
            <person name="Zwiers L.-H."/>
            <person name="Turgeon B."/>
            <person name="Goodwin S."/>
            <person name="Spatafora J."/>
            <person name="Crous P."/>
            <person name="Grigoriev I."/>
        </authorList>
    </citation>
    <scope>NUCLEOTIDE SEQUENCE</scope>
    <source>
        <strain evidence="7">CBS 122681</strain>
    </source>
</reference>
<evidence type="ECO:0000256" key="2">
    <source>
        <dbReference type="ARBA" id="ARBA00008796"/>
    </source>
</evidence>
<dbReference type="AlphaFoldDB" id="A0A6A6SV86"/>
<dbReference type="PANTHER" id="PTHR10279:SF10">
    <property type="entry name" value="ORNITHINE DECARBOXYLASE ANTIZYME"/>
    <property type="match status" value="1"/>
</dbReference>
<evidence type="ECO:0000256" key="6">
    <source>
        <dbReference type="SAM" id="MobiDB-lite"/>
    </source>
</evidence>
<dbReference type="InterPro" id="IPR016181">
    <property type="entry name" value="Acyl_CoA_acyltransferase"/>
</dbReference>
<dbReference type="Gene3D" id="3.40.630.60">
    <property type="match status" value="1"/>
</dbReference>
<keyword evidence="8" id="KW-1185">Reference proteome</keyword>
<dbReference type="GO" id="GO:0005737">
    <property type="term" value="C:cytoplasm"/>
    <property type="evidence" value="ECO:0007669"/>
    <property type="project" value="TreeGrafter"/>
</dbReference>
<feature type="region of interest" description="Disordered" evidence="6">
    <location>
        <begin position="54"/>
        <end position="91"/>
    </location>
</feature>
<dbReference type="EMBL" id="MU004452">
    <property type="protein sequence ID" value="KAF2650513.1"/>
    <property type="molecule type" value="Genomic_DNA"/>
</dbReference>
<evidence type="ECO:0000313" key="8">
    <source>
        <dbReference type="Proteomes" id="UP000799324"/>
    </source>
</evidence>
<evidence type="ECO:0000256" key="4">
    <source>
        <dbReference type="ARBA" id="ARBA00017712"/>
    </source>
</evidence>
<gene>
    <name evidence="7" type="ORF">K491DRAFT_608600</name>
</gene>
<dbReference type="GO" id="GO:0008073">
    <property type="term" value="F:ornithine decarboxylase inhibitor activity"/>
    <property type="evidence" value="ECO:0007669"/>
    <property type="project" value="InterPro"/>
</dbReference>
<evidence type="ECO:0000256" key="3">
    <source>
        <dbReference type="ARBA" id="ARBA00011486"/>
    </source>
</evidence>
<dbReference type="InterPro" id="IPR038581">
    <property type="entry name" value="ODC_AZ_sf"/>
</dbReference>
<evidence type="ECO:0000313" key="7">
    <source>
        <dbReference type="EMBL" id="KAF2650513.1"/>
    </source>
</evidence>
<accession>A0A6A6SV86</accession>
<dbReference type="Pfam" id="PF02100">
    <property type="entry name" value="ODC_AZ"/>
    <property type="match status" value="1"/>
</dbReference>
<dbReference type="GO" id="GO:0075523">
    <property type="term" value="P:viral translational frameshifting"/>
    <property type="evidence" value="ECO:0007669"/>
    <property type="project" value="UniProtKB-KW"/>
</dbReference>
<evidence type="ECO:0000256" key="5">
    <source>
        <dbReference type="ARBA" id="ARBA00022758"/>
    </source>
</evidence>
<keyword evidence="5" id="KW-0688">Ribosomal frameshifting</keyword>
<comment type="similarity">
    <text evidence="2">Belongs to the ODC antizyme family.</text>
</comment>
<sequence length="283" mass="30756">MARISSSNSSSSSSNLHDSYYYYNTNSNVRATCYAVNSSSAAIQGFHYSTTGAGGGMPSPPLSPPLAASHTSTTKHAVSGQPSRSGRARRGGAAYHITEECERLFCETLRTVFLGEGDMARQDSLVMSMHKQLPADVNDYGVQVQQFADQGTGLPSPPESDGPAVAKGSICDWIETWDYVGGIMFRGFVAENDGEKAMFVFFDQAVIWGDLKAGLMALLELCDVPYFSCSRLVVCVDRHTESRARIALTKDLGWIGFQLTTLGDFADGDEVTSDEWLFMDMEV</sequence>
<dbReference type="PANTHER" id="PTHR10279">
    <property type="entry name" value="ORNITHINE DECARBOXYLASE ANTIZYME"/>
    <property type="match status" value="1"/>
</dbReference>
<protein>
    <recommendedName>
        <fullName evidence="4">Ornithine decarboxylase antizyme</fullName>
    </recommendedName>
</protein>
<dbReference type="InterPro" id="IPR002993">
    <property type="entry name" value="ODC_AZ"/>
</dbReference>
<dbReference type="GO" id="GO:0045732">
    <property type="term" value="P:positive regulation of protein catabolic process"/>
    <property type="evidence" value="ECO:0007669"/>
    <property type="project" value="TreeGrafter"/>
</dbReference>
<evidence type="ECO:0000256" key="1">
    <source>
        <dbReference type="ARBA" id="ARBA00002307"/>
    </source>
</evidence>